<protein>
    <submittedName>
        <fullName evidence="1">Uncharacterized protein</fullName>
    </submittedName>
</protein>
<proteinExistence type="predicted"/>
<name>A0ABD3BK03_9LAMI</name>
<dbReference type="PROSITE" id="PS51257">
    <property type="entry name" value="PROKAR_LIPOPROTEIN"/>
    <property type="match status" value="1"/>
</dbReference>
<reference evidence="2" key="1">
    <citation type="journal article" date="2024" name="IScience">
        <title>Strigolactones Initiate the Formation of Haustorium-like Structures in Castilleja.</title>
        <authorList>
            <person name="Buerger M."/>
            <person name="Peterson D."/>
            <person name="Chory J."/>
        </authorList>
    </citation>
    <scope>NUCLEOTIDE SEQUENCE [LARGE SCALE GENOMIC DNA]</scope>
</reference>
<sequence>MISPTKTHNTRGQNAEISGHISLTNTMFSCIQIYGMVAAKRGKTRLLKDVVFRQWHSAQ</sequence>
<evidence type="ECO:0000313" key="1">
    <source>
        <dbReference type="EMBL" id="KAL3617766.1"/>
    </source>
</evidence>
<keyword evidence="2" id="KW-1185">Reference proteome</keyword>
<accession>A0ABD3BK03</accession>
<dbReference type="AlphaFoldDB" id="A0ABD3BK03"/>
<dbReference type="EMBL" id="JAVIJP010000081">
    <property type="protein sequence ID" value="KAL3617766.1"/>
    <property type="molecule type" value="Genomic_DNA"/>
</dbReference>
<evidence type="ECO:0000313" key="2">
    <source>
        <dbReference type="Proteomes" id="UP001632038"/>
    </source>
</evidence>
<comment type="caution">
    <text evidence="1">The sequence shown here is derived from an EMBL/GenBank/DDBJ whole genome shotgun (WGS) entry which is preliminary data.</text>
</comment>
<organism evidence="1 2">
    <name type="scientific">Castilleja foliolosa</name>
    <dbReference type="NCBI Taxonomy" id="1961234"/>
    <lineage>
        <taxon>Eukaryota</taxon>
        <taxon>Viridiplantae</taxon>
        <taxon>Streptophyta</taxon>
        <taxon>Embryophyta</taxon>
        <taxon>Tracheophyta</taxon>
        <taxon>Spermatophyta</taxon>
        <taxon>Magnoliopsida</taxon>
        <taxon>eudicotyledons</taxon>
        <taxon>Gunneridae</taxon>
        <taxon>Pentapetalae</taxon>
        <taxon>asterids</taxon>
        <taxon>lamiids</taxon>
        <taxon>Lamiales</taxon>
        <taxon>Orobanchaceae</taxon>
        <taxon>Pedicularideae</taxon>
        <taxon>Castillejinae</taxon>
        <taxon>Castilleja</taxon>
    </lineage>
</organism>
<gene>
    <name evidence="1" type="ORF">CASFOL_038087</name>
</gene>
<dbReference type="Proteomes" id="UP001632038">
    <property type="component" value="Unassembled WGS sequence"/>
</dbReference>